<dbReference type="SMART" id="SM00304">
    <property type="entry name" value="HAMP"/>
    <property type="match status" value="1"/>
</dbReference>
<dbReference type="Gene3D" id="1.10.287.950">
    <property type="entry name" value="Methyl-accepting chemotaxis protein"/>
    <property type="match status" value="1"/>
</dbReference>
<keyword evidence="11" id="KW-1185">Reference proteome</keyword>
<evidence type="ECO:0000256" key="1">
    <source>
        <dbReference type="ARBA" id="ARBA00004236"/>
    </source>
</evidence>
<dbReference type="Pfam" id="PF00672">
    <property type="entry name" value="HAMP"/>
    <property type="match status" value="1"/>
</dbReference>
<dbReference type="PROSITE" id="PS50111">
    <property type="entry name" value="CHEMOTAXIS_TRANSDUC_2"/>
    <property type="match status" value="1"/>
</dbReference>
<keyword evidence="2" id="KW-1003">Cell membrane</keyword>
<comment type="subcellular location">
    <subcellularLocation>
        <location evidence="1">Cell membrane</location>
    </subcellularLocation>
</comment>
<dbReference type="InterPro" id="IPR004089">
    <property type="entry name" value="MCPsignal_dom"/>
</dbReference>
<dbReference type="InterPro" id="IPR003660">
    <property type="entry name" value="HAMP_dom"/>
</dbReference>
<dbReference type="PROSITE" id="PS50885">
    <property type="entry name" value="HAMP"/>
    <property type="match status" value="1"/>
</dbReference>
<dbReference type="CDD" id="cd06225">
    <property type="entry name" value="HAMP"/>
    <property type="match status" value="1"/>
</dbReference>
<organism evidence="10 11">
    <name type="scientific">Paenibacillus konkukensis</name>
    <dbReference type="NCBI Taxonomy" id="2020716"/>
    <lineage>
        <taxon>Bacteria</taxon>
        <taxon>Bacillati</taxon>
        <taxon>Bacillota</taxon>
        <taxon>Bacilli</taxon>
        <taxon>Bacillales</taxon>
        <taxon>Paenibacillaceae</taxon>
        <taxon>Paenibacillus</taxon>
    </lineage>
</organism>
<dbReference type="PANTHER" id="PTHR32089:SF112">
    <property type="entry name" value="LYSOZYME-LIKE PROTEIN-RELATED"/>
    <property type="match status" value="1"/>
</dbReference>
<dbReference type="PANTHER" id="PTHR32089">
    <property type="entry name" value="METHYL-ACCEPTING CHEMOTAXIS PROTEIN MCPB"/>
    <property type="match status" value="1"/>
</dbReference>
<feature type="transmembrane region" description="Helical" evidence="7">
    <location>
        <begin position="29"/>
        <end position="48"/>
    </location>
</feature>
<keyword evidence="4 6" id="KW-0807">Transducer</keyword>
<evidence type="ECO:0000259" key="8">
    <source>
        <dbReference type="PROSITE" id="PS50111"/>
    </source>
</evidence>
<keyword evidence="7" id="KW-1133">Transmembrane helix</keyword>
<feature type="domain" description="HAMP" evidence="9">
    <location>
        <begin position="204"/>
        <end position="257"/>
    </location>
</feature>
<name>A0ABY4S043_9BACL</name>
<comment type="similarity">
    <text evidence="5">Belongs to the methyl-accepting chemotaxis (MCP) protein family.</text>
</comment>
<evidence type="ECO:0000313" key="11">
    <source>
        <dbReference type="Proteomes" id="UP001057134"/>
    </source>
</evidence>
<feature type="domain" description="Methyl-accepting transducer" evidence="8">
    <location>
        <begin position="276"/>
        <end position="512"/>
    </location>
</feature>
<sequence length="562" mass="60729">MNTHTDHDTIETPRGGSIKLPFWSLPRKIMLMLLIMFVLIVSLFTIAVHRQDRLLIMGASKEQAETIVHTLDALIAETGQSAMLQPYIQEQIKMQPDIQAITFYESAGGGKIVAAADASLIGQPGTPEIMQALSGNQEIYQADDRMLKLIAPIHIAGKPAYAIEIAIALSKESQSADKLLIDTLLTSLVLLAVFAVIMFAIFKKMVSGPLRQVIEIANEISQGHLQPVIPAHRRKDEIGLLYDSFSQMTESLRHLIGNVRFGTKQVGFAVNRLAGNAETTERAANDIAASFQELASGSDMQLRLAQNNEVAMSEMAAGIQRIAVSSMSVADMSAETTQLAHRGDEALQEVVQQMTRIEATAGQLNEALHTLTGKTEQIDQIVKIIGEISAQTNLLSLNAAIEAARAGEAGRGFAVVAGEIRKLSEQTERSALEISELVHSIQADSESSLSSMAVVNGEVMSGIVKAEETGAIFQHILTKVELVSSHIQEVSAAAEEVSAGTEEAAASIAEMSRIARQSAEQTHVSSGNVEDQLHQVNEVKNMSVQLKTLLNNLRESEAAFRI</sequence>
<dbReference type="Pfam" id="PF00015">
    <property type="entry name" value="MCPsignal"/>
    <property type="match status" value="1"/>
</dbReference>
<feature type="transmembrane region" description="Helical" evidence="7">
    <location>
        <begin position="179"/>
        <end position="202"/>
    </location>
</feature>
<evidence type="ECO:0000256" key="3">
    <source>
        <dbReference type="ARBA" id="ARBA00023136"/>
    </source>
</evidence>
<evidence type="ECO:0000256" key="5">
    <source>
        <dbReference type="ARBA" id="ARBA00029447"/>
    </source>
</evidence>
<dbReference type="CDD" id="cd11386">
    <property type="entry name" value="MCP_signal"/>
    <property type="match status" value="1"/>
</dbReference>
<evidence type="ECO:0000313" key="10">
    <source>
        <dbReference type="EMBL" id="UQZ87503.1"/>
    </source>
</evidence>
<reference evidence="10" key="2">
    <citation type="journal article" date="2021" name="J Anim Sci Technol">
        <title>Complete genome sequence of Paenibacillus konkukensis sp. nov. SK3146 as a potential probiotic strain.</title>
        <authorList>
            <person name="Jung H.I."/>
            <person name="Park S."/>
            <person name="Niu K.M."/>
            <person name="Lee S.W."/>
            <person name="Kothari D."/>
            <person name="Yi K.J."/>
            <person name="Kim S.K."/>
        </authorList>
    </citation>
    <scope>NUCLEOTIDE SEQUENCE</scope>
    <source>
        <strain evidence="10">SK3146</strain>
    </source>
</reference>
<gene>
    <name evidence="10" type="primary">mcpB_7</name>
    <name evidence="10" type="ORF">SK3146_06805</name>
</gene>
<dbReference type="Proteomes" id="UP001057134">
    <property type="component" value="Chromosome"/>
</dbReference>
<evidence type="ECO:0000256" key="6">
    <source>
        <dbReference type="PROSITE-ProRule" id="PRU00284"/>
    </source>
</evidence>
<proteinExistence type="inferred from homology"/>
<evidence type="ECO:0000256" key="2">
    <source>
        <dbReference type="ARBA" id="ARBA00022475"/>
    </source>
</evidence>
<dbReference type="SUPFAM" id="SSF58104">
    <property type="entry name" value="Methyl-accepting chemotaxis protein (MCP) signaling domain"/>
    <property type="match status" value="1"/>
</dbReference>
<dbReference type="EMBL" id="CP027059">
    <property type="protein sequence ID" value="UQZ87503.1"/>
    <property type="molecule type" value="Genomic_DNA"/>
</dbReference>
<reference evidence="10" key="1">
    <citation type="submission" date="2018-02" db="EMBL/GenBank/DDBJ databases">
        <authorList>
            <person name="Kim S.-K."/>
            <person name="Jung H.-I."/>
            <person name="Lee S.-W."/>
        </authorList>
    </citation>
    <scope>NUCLEOTIDE SEQUENCE</scope>
    <source>
        <strain evidence="10">SK3146</strain>
    </source>
</reference>
<keyword evidence="3 7" id="KW-0472">Membrane</keyword>
<dbReference type="RefSeq" id="WP_249862961.1">
    <property type="nucleotide sequence ID" value="NZ_CP027059.1"/>
</dbReference>
<evidence type="ECO:0000259" key="9">
    <source>
        <dbReference type="PROSITE" id="PS50885"/>
    </source>
</evidence>
<accession>A0ABY4S043</accession>
<dbReference type="SMART" id="SM00283">
    <property type="entry name" value="MA"/>
    <property type="match status" value="1"/>
</dbReference>
<evidence type="ECO:0000256" key="7">
    <source>
        <dbReference type="SAM" id="Phobius"/>
    </source>
</evidence>
<evidence type="ECO:0000256" key="4">
    <source>
        <dbReference type="ARBA" id="ARBA00023224"/>
    </source>
</evidence>
<keyword evidence="7" id="KW-0812">Transmembrane</keyword>
<protein>
    <submittedName>
        <fullName evidence="10">Methyl-accepting chemotaxis protein McpB</fullName>
    </submittedName>
</protein>